<feature type="domain" description="O-GlcNAc transferase C-terminal" evidence="7">
    <location>
        <begin position="1747"/>
        <end position="1925"/>
    </location>
</feature>
<organism evidence="8 9">
    <name type="scientific">Plastorhodobacter daqingensis</name>
    <dbReference type="NCBI Taxonomy" id="1387281"/>
    <lineage>
        <taxon>Bacteria</taxon>
        <taxon>Pseudomonadati</taxon>
        <taxon>Pseudomonadota</taxon>
        <taxon>Alphaproteobacteria</taxon>
        <taxon>Rhodobacterales</taxon>
        <taxon>Paracoccaceae</taxon>
        <taxon>Plastorhodobacter</taxon>
    </lineage>
</organism>
<comment type="caution">
    <text evidence="8">The sequence shown here is derived from an EMBL/GenBank/DDBJ whole genome shotgun (WGS) entry which is preliminary data.</text>
</comment>
<dbReference type="Gene3D" id="3.40.50.2000">
    <property type="entry name" value="Glycogen Phosphorylase B"/>
    <property type="match status" value="2"/>
</dbReference>
<dbReference type="Pfam" id="PF04577">
    <property type="entry name" value="Glyco_transf_61"/>
    <property type="match status" value="1"/>
</dbReference>
<dbReference type="EMBL" id="JBHTFQ010000005">
    <property type="protein sequence ID" value="MFC7704769.1"/>
    <property type="molecule type" value="Genomic_DNA"/>
</dbReference>
<proteinExistence type="predicted"/>
<feature type="domain" description="Glycosyltransferase 61 catalytic" evidence="6">
    <location>
        <begin position="1069"/>
        <end position="1249"/>
    </location>
</feature>
<evidence type="ECO:0000313" key="8">
    <source>
        <dbReference type="EMBL" id="MFC7704769.1"/>
    </source>
</evidence>
<dbReference type="PANTHER" id="PTHR13037">
    <property type="entry name" value="FORMIN"/>
    <property type="match status" value="1"/>
</dbReference>
<evidence type="ECO:0000256" key="5">
    <source>
        <dbReference type="ARBA" id="ARBA00022803"/>
    </source>
</evidence>
<evidence type="ECO:0000259" key="6">
    <source>
        <dbReference type="Pfam" id="PF04577"/>
    </source>
</evidence>
<dbReference type="Gene3D" id="3.40.50.11380">
    <property type="match status" value="1"/>
</dbReference>
<evidence type="ECO:0000259" key="7">
    <source>
        <dbReference type="Pfam" id="PF13844"/>
    </source>
</evidence>
<keyword evidence="5" id="KW-0802">TPR repeat</keyword>
<comment type="pathway">
    <text evidence="1">Protein modification; protein glycosylation.</text>
</comment>
<evidence type="ECO:0000313" key="9">
    <source>
        <dbReference type="Proteomes" id="UP001596516"/>
    </source>
</evidence>
<keyword evidence="9" id="KW-1185">Reference proteome</keyword>
<dbReference type="InterPro" id="IPR029489">
    <property type="entry name" value="OGT/SEC/SPY_C"/>
</dbReference>
<evidence type="ECO:0000256" key="4">
    <source>
        <dbReference type="ARBA" id="ARBA00022737"/>
    </source>
</evidence>
<dbReference type="InterPro" id="IPR049625">
    <property type="entry name" value="Glyco_transf_61_cat"/>
</dbReference>
<keyword evidence="4" id="KW-0677">Repeat</keyword>
<dbReference type="RefSeq" id="WP_377403424.1">
    <property type="nucleotide sequence ID" value="NZ_JBHTFQ010000005.1"/>
</dbReference>
<name>A0ABW2UJ95_9RHOB</name>
<dbReference type="PANTHER" id="PTHR13037:SF24">
    <property type="entry name" value="POLYCOMB PROTEIN PCL-RELATED"/>
    <property type="match status" value="1"/>
</dbReference>
<evidence type="ECO:0000256" key="3">
    <source>
        <dbReference type="ARBA" id="ARBA00022679"/>
    </source>
</evidence>
<dbReference type="Proteomes" id="UP001596516">
    <property type="component" value="Unassembled WGS sequence"/>
</dbReference>
<sequence>MSDGAAPPAPAAPDQRIEAALAAGNPALALEILFSAAFAAARAGTGSAALELPALEAACTQFLAAAAPQHPLPAPHAGFDRPTNLYIVTEIYQAGGHRALLEALIAARPQDRHLVLFTMTIDRQRAFSLQRMADLGVLALAPDPGTGLYDSWLWLRNKLAALAARRVFLLHHPEDVVAALAAREVAPRLGPRLYVIRHADTVASLGTGLDGATQVAIRPEQKARLIAQEPGRRVALLPLVPPAPLPKRALPLIAPAPAPPPPAPLPPGRRARLRRALRQLATLPARVTLPALAGLRPPAAAVTATCGTEHKFLRDGPLGFPAALVALLQATGGRHLHIGPTSETFRAAAHAALDAAGINRERLLLAGEVGSVADCLRSHRVQLYLGSFPVAGALSLYEAIGAGIPVALRTPAPGADATERYLAGTGLLPPGLPHWTTVADLAQLAGALPVRDPARQAALRAAQGWLRRRHSPERMRRRLDALIAATEGRTRAGLSAPDAREAIAPLFDAAAYLKRNPDVAAAGLDPLDHYLRHGAAEGRPAHPLFDAGWYLARLPEGERRRASATPLAHYLLRGEAAGHAPHPLFDPALAAQGLPGDLPGASVLERYLRSDGMARPHSLFDPDHYLRQLPLAPQGQTPLEHFLTQGAELGLSPHPAIDLTRLWQQAGSPPGAGLLRSFLDWLARKGPDAAEPSPHPLFAAGHLLANAPQLDVPCLPNALWTYLVAGNSAAAAPHPLVLPAHVDRMRPGTLTEAEPLLVPLAQNRLGVDTHPLLSNAHVQAQAPWLAQGSQSATEFFALNGRTLQIDPHPWFSSKHYLHQNPDVAAAGVNPLLHYLQHGETEGRNPHPFFNARHYRAAHRGAETRPFQHYLCCGVVSALPVTPQDGGIRRLGRSAAATALATPGLAPARAAALLAEALHPPGAPVHPTLTTEARPLALEPPQGRGPRHSLVPVPQPVLRPRLLGPGPHHPPLTPPAGHCAPPDVTLETHADALVVGGADGFVPDGADGPWYDPGLAGFDPAIAQLKALGPVEAVRMPQGAEPGAVLLRRHGPEQAIATGIFACGSYSNNYFHFLVEVLPRALLAADGAPPGTPILTDAGMPAQHYQALRLYLPQNPILQLDRHRSYRVGRLYAAGMPNIIHDAFGATEGRLDTIRYSPDLLARLAAPAAALRDGGTPRRLFLWRDSPVRRLLSAEELANELAGRGVVKVNFAQMPFAEQIRHMANAEIIVGQSGAHFANLLFAAPGARILALFSNAPGTPYGLWSGLAQRTGAEVINIAGPRRVGTSGGEPEAHEDFSVPPESILPFVPPQQPPPPAPERPEPLRPLLDQLHRAAVDATTRSAAWGILARPAPEGSLDAVIDLRRRARAALLAAPVHELAALTDHPVFLFPEGKVNTGLAAHDAHLPEEEQTLAELGACFGALAAGDDPASCLDAHGFAGGPEGGLRRLVMMAMLYLQGWRLPLLHRPERLPPDLAERYLAWLVASPFLFRKGDDAAYAARAAALLDWFGTQLDRDLPPRLHLALARMATRTDLGNLLLAEAPMEAVFAARNRLLTRLAIATGTPRLRPRAADGREGRIRVGILCRTFLKGPDSEAVAALFQDFDRSRYEIFAYSIGHRDRVVSEDADFARAFDAAIDHRRSLPGDAAGIRARILADDLDVFLQANATTYGIMAQDLALFHPVAPLQAEMNSHLPLPSGYPSFPHFITGEDPPGHAVGAGAGMIALPGPVISYLTSLQRRPGPPPLDRAALGLADEDVVLLNAGALEKLRHDTLLAMMQAAAATPRGVLLLAPYNPGWAGCSRAMSFDRQIAETAALAGLDPARIRVMGELRVAEAEALLSLSDLYLAPFPHGGATMMHLSLIHGLPPVVLRRRSTRSIDQFLLESLGFDELVAETREDYVALAAALGRDAPRRKALAARIHAAAQHPPFVANPDHSRRMQATIDTLLSQKES</sequence>
<keyword evidence="3" id="KW-0808">Transferase</keyword>
<protein>
    <submittedName>
        <fullName evidence="8">Glycosyltransferase 61 family protein</fullName>
    </submittedName>
</protein>
<dbReference type="Pfam" id="PF13844">
    <property type="entry name" value="Glyco_transf_41"/>
    <property type="match status" value="1"/>
</dbReference>
<reference evidence="9" key="1">
    <citation type="journal article" date="2019" name="Int. J. Syst. Evol. Microbiol.">
        <title>The Global Catalogue of Microorganisms (GCM) 10K type strain sequencing project: providing services to taxonomists for standard genome sequencing and annotation.</title>
        <authorList>
            <consortium name="The Broad Institute Genomics Platform"/>
            <consortium name="The Broad Institute Genome Sequencing Center for Infectious Disease"/>
            <person name="Wu L."/>
            <person name="Ma J."/>
        </authorList>
    </citation>
    <scope>NUCLEOTIDE SEQUENCE [LARGE SCALE GENOMIC DNA]</scope>
    <source>
        <strain evidence="9">CGMCC 1.12750</strain>
    </source>
</reference>
<evidence type="ECO:0000256" key="1">
    <source>
        <dbReference type="ARBA" id="ARBA00004922"/>
    </source>
</evidence>
<evidence type="ECO:0000256" key="2">
    <source>
        <dbReference type="ARBA" id="ARBA00022581"/>
    </source>
</evidence>
<accession>A0ABW2UJ95</accession>
<keyword evidence="2" id="KW-0945">Host-virus interaction</keyword>
<gene>
    <name evidence="8" type="ORF">ACFQXB_11245</name>
</gene>